<accession>A0AB36K6C6</accession>
<dbReference type="RefSeq" id="WP_077458447.1">
    <property type="nucleotide sequence ID" value="NZ_MUEP01000125.1"/>
</dbReference>
<organism evidence="2 3">
    <name type="scientific">Salinivibrio kushneri</name>
    <dbReference type="NCBI Taxonomy" id="1908198"/>
    <lineage>
        <taxon>Bacteria</taxon>
        <taxon>Pseudomonadati</taxon>
        <taxon>Pseudomonadota</taxon>
        <taxon>Gammaproteobacteria</taxon>
        <taxon>Vibrionales</taxon>
        <taxon>Vibrionaceae</taxon>
        <taxon>Salinivibrio</taxon>
    </lineage>
</organism>
<feature type="compositionally biased region" description="Polar residues" evidence="1">
    <location>
        <begin position="85"/>
        <end position="99"/>
    </location>
</feature>
<gene>
    <name evidence="2" type="ORF">BZG09_08470</name>
</gene>
<reference evidence="2 3" key="1">
    <citation type="journal article" date="2017" name="Genome Announc.">
        <title>Draft Genome Sequences of Salinivibrio proteolyticus, Salinivibrio sharmensis, Salinivibrio siamensis, Salinivibrio costicola subsp. alcaliphilus, Salinivibrio costicola subsp. vallismortis, and 29 New Isolates Belonging to the Genus Salinivibrio.</title>
        <authorList>
            <person name="Lopez-Hermoso C."/>
            <person name="de la Haba R.R."/>
            <person name="Sanchez-Porro C."/>
            <person name="Bayliss S.C."/>
            <person name="Feil E.J."/>
            <person name="Ventosa A."/>
        </authorList>
    </citation>
    <scope>NUCLEOTIDE SEQUENCE [LARGE SCALE GENOMIC DNA]</scope>
    <source>
        <strain evidence="2 3">IC202</strain>
    </source>
</reference>
<dbReference type="EMBL" id="MUEO01000017">
    <property type="protein sequence ID" value="OOE44171.1"/>
    <property type="molecule type" value="Genomic_DNA"/>
</dbReference>
<dbReference type="AlphaFoldDB" id="A0AB36K6C6"/>
<evidence type="ECO:0000313" key="3">
    <source>
        <dbReference type="Proteomes" id="UP000188726"/>
    </source>
</evidence>
<evidence type="ECO:0000313" key="2">
    <source>
        <dbReference type="EMBL" id="OOE44171.1"/>
    </source>
</evidence>
<evidence type="ECO:0000256" key="1">
    <source>
        <dbReference type="SAM" id="MobiDB-lite"/>
    </source>
</evidence>
<protein>
    <submittedName>
        <fullName evidence="2">Uncharacterized protein</fullName>
    </submittedName>
</protein>
<dbReference type="Proteomes" id="UP000188726">
    <property type="component" value="Unassembled WGS sequence"/>
</dbReference>
<name>A0AB36K6C6_9GAMM</name>
<sequence length="119" mass="13120">MDLHNIFLFKIKNERLSRREWLVPNAQSRNLMGVGRELTQGTGITKDLVPQDEAVLQEEALAWIAKRTTDGAVLYKQGACTSGRLRTTQDGGLRTTSGRSHGHLQDGELIENGNFGLSG</sequence>
<proteinExistence type="predicted"/>
<feature type="region of interest" description="Disordered" evidence="1">
    <location>
        <begin position="85"/>
        <end position="109"/>
    </location>
</feature>
<comment type="caution">
    <text evidence="2">The sequence shown here is derived from an EMBL/GenBank/DDBJ whole genome shotgun (WGS) entry which is preliminary data.</text>
</comment>